<organism evidence="4 5">
    <name type="scientific">Lentithecium fluviatile CBS 122367</name>
    <dbReference type="NCBI Taxonomy" id="1168545"/>
    <lineage>
        <taxon>Eukaryota</taxon>
        <taxon>Fungi</taxon>
        <taxon>Dikarya</taxon>
        <taxon>Ascomycota</taxon>
        <taxon>Pezizomycotina</taxon>
        <taxon>Dothideomycetes</taxon>
        <taxon>Pleosporomycetidae</taxon>
        <taxon>Pleosporales</taxon>
        <taxon>Massarineae</taxon>
        <taxon>Lentitheciaceae</taxon>
        <taxon>Lentithecium</taxon>
    </lineage>
</organism>
<feature type="region of interest" description="Disordered" evidence="1">
    <location>
        <begin position="51"/>
        <end position="70"/>
    </location>
</feature>
<keyword evidence="2" id="KW-0812">Transmembrane</keyword>
<dbReference type="AlphaFoldDB" id="A0A6G1J2Q4"/>
<sequence>MTSNKLTILLAHGSYHPAQAYTQFLRLLTERGYETHCPQLPTADRKCLVADPSNPSFEQPAPPGGHPQQGRDAEVLQALLKQLVEDEGNDVLLVAHSSGGWTACAGSTPEFQRERRKKEGKTGGVIGIFFMASFLILPGASVFSTFAQAEEPAGWFTFLPEQGLTILKNPLHYFFHDVPRAEAEEIIGTLTACPHLRSPLTNDAYSALPCAYMICEGDRVLPPVYQEWMIKNVEEESGRKMAVYRCTGGHESFLSQPHVYVDSIETFAQNCEKR</sequence>
<evidence type="ECO:0000313" key="5">
    <source>
        <dbReference type="Proteomes" id="UP000799291"/>
    </source>
</evidence>
<evidence type="ECO:0000256" key="1">
    <source>
        <dbReference type="SAM" id="MobiDB-lite"/>
    </source>
</evidence>
<evidence type="ECO:0000313" key="4">
    <source>
        <dbReference type="EMBL" id="KAF2684804.1"/>
    </source>
</evidence>
<accession>A0A6G1J2Q4</accession>
<dbReference type="Proteomes" id="UP000799291">
    <property type="component" value="Unassembled WGS sequence"/>
</dbReference>
<reference evidence="4" key="1">
    <citation type="journal article" date="2020" name="Stud. Mycol.">
        <title>101 Dothideomycetes genomes: a test case for predicting lifestyles and emergence of pathogens.</title>
        <authorList>
            <person name="Haridas S."/>
            <person name="Albert R."/>
            <person name="Binder M."/>
            <person name="Bloem J."/>
            <person name="Labutti K."/>
            <person name="Salamov A."/>
            <person name="Andreopoulos B."/>
            <person name="Baker S."/>
            <person name="Barry K."/>
            <person name="Bills G."/>
            <person name="Bluhm B."/>
            <person name="Cannon C."/>
            <person name="Castanera R."/>
            <person name="Culley D."/>
            <person name="Daum C."/>
            <person name="Ezra D."/>
            <person name="Gonzalez J."/>
            <person name="Henrissat B."/>
            <person name="Kuo A."/>
            <person name="Liang C."/>
            <person name="Lipzen A."/>
            <person name="Lutzoni F."/>
            <person name="Magnuson J."/>
            <person name="Mondo S."/>
            <person name="Nolan M."/>
            <person name="Ohm R."/>
            <person name="Pangilinan J."/>
            <person name="Park H.-J."/>
            <person name="Ramirez L."/>
            <person name="Alfaro M."/>
            <person name="Sun H."/>
            <person name="Tritt A."/>
            <person name="Yoshinaga Y."/>
            <person name="Zwiers L.-H."/>
            <person name="Turgeon B."/>
            <person name="Goodwin S."/>
            <person name="Spatafora J."/>
            <person name="Crous P."/>
            <person name="Grigoriev I."/>
        </authorList>
    </citation>
    <scope>NUCLEOTIDE SEQUENCE</scope>
    <source>
        <strain evidence="4">CBS 122367</strain>
    </source>
</reference>
<dbReference type="Pfam" id="PF12697">
    <property type="entry name" value="Abhydrolase_6"/>
    <property type="match status" value="1"/>
</dbReference>
<dbReference type="GO" id="GO:0016787">
    <property type="term" value="F:hydrolase activity"/>
    <property type="evidence" value="ECO:0007669"/>
    <property type="project" value="UniProtKB-KW"/>
</dbReference>
<name>A0A6G1J2Q4_9PLEO</name>
<proteinExistence type="predicted"/>
<dbReference type="PANTHER" id="PTHR37017">
    <property type="entry name" value="AB HYDROLASE-1 DOMAIN-CONTAINING PROTEIN-RELATED"/>
    <property type="match status" value="1"/>
</dbReference>
<dbReference type="Gene3D" id="3.40.50.1820">
    <property type="entry name" value="alpha/beta hydrolase"/>
    <property type="match status" value="1"/>
</dbReference>
<dbReference type="InterPro" id="IPR000073">
    <property type="entry name" value="AB_hydrolase_1"/>
</dbReference>
<dbReference type="InterPro" id="IPR052897">
    <property type="entry name" value="Sec-Metab_Biosynth_Hydrolase"/>
</dbReference>
<dbReference type="PANTHER" id="PTHR37017:SF11">
    <property type="entry name" value="ESTERASE_LIPASE_THIOESTERASE DOMAIN-CONTAINING PROTEIN"/>
    <property type="match status" value="1"/>
</dbReference>
<gene>
    <name evidence="4" type="ORF">K458DRAFT_301833</name>
</gene>
<evidence type="ECO:0000259" key="3">
    <source>
        <dbReference type="Pfam" id="PF12697"/>
    </source>
</evidence>
<keyword evidence="4" id="KW-0378">Hydrolase</keyword>
<keyword evidence="2" id="KW-1133">Transmembrane helix</keyword>
<dbReference type="InterPro" id="IPR029058">
    <property type="entry name" value="AB_hydrolase_fold"/>
</dbReference>
<dbReference type="SUPFAM" id="SSF53474">
    <property type="entry name" value="alpha/beta-Hydrolases"/>
    <property type="match status" value="1"/>
</dbReference>
<keyword evidence="5" id="KW-1185">Reference proteome</keyword>
<dbReference type="EMBL" id="MU005580">
    <property type="protein sequence ID" value="KAF2684804.1"/>
    <property type="molecule type" value="Genomic_DNA"/>
</dbReference>
<feature type="transmembrane region" description="Helical" evidence="2">
    <location>
        <begin position="123"/>
        <end position="143"/>
    </location>
</feature>
<keyword evidence="2" id="KW-0472">Membrane</keyword>
<dbReference type="OrthoDB" id="1263307at2759"/>
<protein>
    <submittedName>
        <fullName evidence="4">Alpha/beta-hydrolase</fullName>
    </submittedName>
</protein>
<feature type="domain" description="AB hydrolase-1" evidence="3">
    <location>
        <begin position="8"/>
        <end position="262"/>
    </location>
</feature>
<evidence type="ECO:0000256" key="2">
    <source>
        <dbReference type="SAM" id="Phobius"/>
    </source>
</evidence>